<dbReference type="AlphaFoldDB" id="A0A2R6X5W0"/>
<evidence type="ECO:0000313" key="2">
    <source>
        <dbReference type="EMBL" id="PTQ41490.1"/>
    </source>
</evidence>
<dbReference type="PANTHER" id="PTHR37175:SF1">
    <property type="entry name" value="CONSTANS-LIKE PROTEIN-RELATED"/>
    <property type="match status" value="1"/>
</dbReference>
<evidence type="ECO:0000256" key="1">
    <source>
        <dbReference type="SAM" id="MobiDB-lite"/>
    </source>
</evidence>
<dbReference type="Gramene" id="Mp6g04440.1">
    <property type="protein sequence ID" value="Mp6g04440.1.cds1"/>
    <property type="gene ID" value="Mp6g04440"/>
</dbReference>
<organism evidence="2 3">
    <name type="scientific">Marchantia polymorpha</name>
    <name type="common">Common liverwort</name>
    <name type="synonym">Marchantia aquatica</name>
    <dbReference type="NCBI Taxonomy" id="3197"/>
    <lineage>
        <taxon>Eukaryota</taxon>
        <taxon>Viridiplantae</taxon>
        <taxon>Streptophyta</taxon>
        <taxon>Embryophyta</taxon>
        <taxon>Marchantiophyta</taxon>
        <taxon>Marchantiopsida</taxon>
        <taxon>Marchantiidae</taxon>
        <taxon>Marchantiales</taxon>
        <taxon>Marchantiaceae</taxon>
        <taxon>Marchantia</taxon>
    </lineage>
</organism>
<dbReference type="EMBL" id="KZ772706">
    <property type="protein sequence ID" value="PTQ41490.1"/>
    <property type="molecule type" value="Genomic_DNA"/>
</dbReference>
<feature type="compositionally biased region" description="Polar residues" evidence="1">
    <location>
        <begin position="1"/>
        <end position="10"/>
    </location>
</feature>
<sequence>MAPPLWTSTAGREDDGNHVEADADIVYHPIRAEGASNRPEESQYGSAAVSGVANGHHENGSAMVAGGSLSNGRRPQERIVTVNGMEFHVYGNASGLELLSLSDREEPLNLPDSDEEEEEERRRVEAERAIFEANQAHEARRAAPLPEEHRTRILNAMKAIDLGGFRPSWADSIPEDQWLNKFTSKGSSSTS</sequence>
<dbReference type="Proteomes" id="UP000244005">
    <property type="component" value="Unassembled WGS sequence"/>
</dbReference>
<feature type="region of interest" description="Disordered" evidence="1">
    <location>
        <begin position="101"/>
        <end position="122"/>
    </location>
</feature>
<dbReference type="OrthoDB" id="1933769at2759"/>
<reference evidence="3" key="1">
    <citation type="journal article" date="2017" name="Cell">
        <title>Insights into land plant evolution garnered from the Marchantia polymorpha genome.</title>
        <authorList>
            <person name="Bowman J.L."/>
            <person name="Kohchi T."/>
            <person name="Yamato K.T."/>
            <person name="Jenkins J."/>
            <person name="Shu S."/>
            <person name="Ishizaki K."/>
            <person name="Yamaoka S."/>
            <person name="Nishihama R."/>
            <person name="Nakamura Y."/>
            <person name="Berger F."/>
            <person name="Adam C."/>
            <person name="Aki S.S."/>
            <person name="Althoff F."/>
            <person name="Araki T."/>
            <person name="Arteaga-Vazquez M.A."/>
            <person name="Balasubrmanian S."/>
            <person name="Barry K."/>
            <person name="Bauer D."/>
            <person name="Boehm C.R."/>
            <person name="Briginshaw L."/>
            <person name="Caballero-Perez J."/>
            <person name="Catarino B."/>
            <person name="Chen F."/>
            <person name="Chiyoda S."/>
            <person name="Chovatia M."/>
            <person name="Davies K.M."/>
            <person name="Delmans M."/>
            <person name="Demura T."/>
            <person name="Dierschke T."/>
            <person name="Dolan L."/>
            <person name="Dorantes-Acosta A.E."/>
            <person name="Eklund D.M."/>
            <person name="Florent S.N."/>
            <person name="Flores-Sandoval E."/>
            <person name="Fujiyama A."/>
            <person name="Fukuzawa H."/>
            <person name="Galik B."/>
            <person name="Grimanelli D."/>
            <person name="Grimwood J."/>
            <person name="Grossniklaus U."/>
            <person name="Hamada T."/>
            <person name="Haseloff J."/>
            <person name="Hetherington A.J."/>
            <person name="Higo A."/>
            <person name="Hirakawa Y."/>
            <person name="Hundley H.N."/>
            <person name="Ikeda Y."/>
            <person name="Inoue K."/>
            <person name="Inoue S.I."/>
            <person name="Ishida S."/>
            <person name="Jia Q."/>
            <person name="Kakita M."/>
            <person name="Kanazawa T."/>
            <person name="Kawai Y."/>
            <person name="Kawashima T."/>
            <person name="Kennedy M."/>
            <person name="Kinose K."/>
            <person name="Kinoshita T."/>
            <person name="Kohara Y."/>
            <person name="Koide E."/>
            <person name="Komatsu K."/>
            <person name="Kopischke S."/>
            <person name="Kubo M."/>
            <person name="Kyozuka J."/>
            <person name="Lagercrantz U."/>
            <person name="Lin S.S."/>
            <person name="Lindquist E."/>
            <person name="Lipzen A.M."/>
            <person name="Lu C.W."/>
            <person name="De Luna E."/>
            <person name="Martienssen R.A."/>
            <person name="Minamino N."/>
            <person name="Mizutani M."/>
            <person name="Mizutani M."/>
            <person name="Mochizuki N."/>
            <person name="Monte I."/>
            <person name="Mosher R."/>
            <person name="Nagasaki H."/>
            <person name="Nakagami H."/>
            <person name="Naramoto S."/>
            <person name="Nishitani K."/>
            <person name="Ohtani M."/>
            <person name="Okamoto T."/>
            <person name="Okumura M."/>
            <person name="Phillips J."/>
            <person name="Pollak B."/>
            <person name="Reinders A."/>
            <person name="Rovekamp M."/>
            <person name="Sano R."/>
            <person name="Sawa S."/>
            <person name="Schmid M.W."/>
            <person name="Shirakawa M."/>
            <person name="Solano R."/>
            <person name="Spunde A."/>
            <person name="Suetsugu N."/>
            <person name="Sugano S."/>
            <person name="Sugiyama A."/>
            <person name="Sun R."/>
            <person name="Suzuki Y."/>
            <person name="Takenaka M."/>
            <person name="Takezawa D."/>
            <person name="Tomogane H."/>
            <person name="Tsuzuki M."/>
            <person name="Ueda T."/>
            <person name="Umeda M."/>
            <person name="Ward J.M."/>
            <person name="Watanabe Y."/>
            <person name="Yazaki K."/>
            <person name="Yokoyama R."/>
            <person name="Yoshitake Y."/>
            <person name="Yotsui I."/>
            <person name="Zachgo S."/>
            <person name="Schmutz J."/>
        </authorList>
    </citation>
    <scope>NUCLEOTIDE SEQUENCE [LARGE SCALE GENOMIC DNA]</scope>
    <source>
        <strain evidence="3">Tak-1</strain>
    </source>
</reference>
<keyword evidence="3" id="KW-1185">Reference proteome</keyword>
<feature type="region of interest" description="Disordered" evidence="1">
    <location>
        <begin position="1"/>
        <end position="72"/>
    </location>
</feature>
<dbReference type="PANTHER" id="PTHR37175">
    <property type="entry name" value="BNAA08G28800D PROTEIN"/>
    <property type="match status" value="1"/>
</dbReference>
<feature type="compositionally biased region" description="Basic and acidic residues" evidence="1">
    <location>
        <begin position="11"/>
        <end position="21"/>
    </location>
</feature>
<dbReference type="OMA" id="HENGSAM"/>
<proteinExistence type="predicted"/>
<protein>
    <submittedName>
        <fullName evidence="2">Uncharacterized protein</fullName>
    </submittedName>
</protein>
<dbReference type="Pfam" id="PF06910">
    <property type="entry name" value="MEA1"/>
    <property type="match status" value="1"/>
</dbReference>
<gene>
    <name evidence="2" type="ORF">MARPO_0034s0075</name>
</gene>
<evidence type="ECO:0000313" key="3">
    <source>
        <dbReference type="Proteomes" id="UP000244005"/>
    </source>
</evidence>
<accession>A0A2R6X5W0</accession>
<name>A0A2R6X5W0_MARPO</name>